<gene>
    <name evidence="1" type="ORF">ASPWEDRAFT_73305</name>
</gene>
<dbReference type="AlphaFoldDB" id="A0A1L9R4S6"/>
<dbReference type="OrthoDB" id="1928087at2759"/>
<dbReference type="SUPFAM" id="SSF57903">
    <property type="entry name" value="FYVE/PHD zinc finger"/>
    <property type="match status" value="1"/>
</dbReference>
<evidence type="ECO:0000313" key="1">
    <source>
        <dbReference type="EMBL" id="OJJ29920.1"/>
    </source>
</evidence>
<protein>
    <submittedName>
        <fullName evidence="1">Uncharacterized protein</fullName>
    </submittedName>
</protein>
<name>A0A1L9R4S6_ASPWE</name>
<dbReference type="GeneID" id="63755155"/>
<dbReference type="CDD" id="cd15517">
    <property type="entry name" value="PHD_TCF19_like"/>
    <property type="match status" value="1"/>
</dbReference>
<keyword evidence="2" id="KW-1185">Reference proteome</keyword>
<proteinExistence type="predicted"/>
<dbReference type="Proteomes" id="UP000184383">
    <property type="component" value="Unassembled WGS sequence"/>
</dbReference>
<sequence>MPMRSLFNMHIDGKWYRWLYGVRGSRYSPDSSASLEEIRRITSTSDISNWQSIPFPSSGWTSFRYVFTIDRDRGYLKLSQWRKVNGVRTRLVRQADLKKIQDTSVESLGAILEDVNETDQVTSDDSPYVAMPICDKLHLKIGMPSALNELQCRLFTHFVNSWRFYLDDTRAWERPCPQLRTFAIAILRLAAWDLEVVPHPYDDEVPINYPLIPSWTAPDEDMFWFHGFLVIFHGAGQTGKAVNMAVLKARRMQSLVRIILVSLPDIALVEVSAESIRCSSTIPLITNDSVVHCSPGFRLLAYIFTSSCWKPSIYHREWWGVYLPFEIRDMILHNMESRDIISFAQASLTVQEWYYSSIPQFRDLKPRNFDFTISCCGNRHLSDVEGIRCSVCYAWHHLKCIPNFQSLDDKYICSHCQQNQTCTFLDIDGIHQTSRTKRVEMGLEVVVDGCIQTLGPCLLDKRLTTLPRRGGSYARASLYYVDYSIWFNGAFSGLAYNLCL</sequence>
<evidence type="ECO:0000313" key="2">
    <source>
        <dbReference type="Proteomes" id="UP000184383"/>
    </source>
</evidence>
<accession>A0A1L9R4S6</accession>
<dbReference type="InterPro" id="IPR011011">
    <property type="entry name" value="Znf_FYVE_PHD"/>
</dbReference>
<organism evidence="1 2">
    <name type="scientific">Aspergillus wentii DTO 134E9</name>
    <dbReference type="NCBI Taxonomy" id="1073089"/>
    <lineage>
        <taxon>Eukaryota</taxon>
        <taxon>Fungi</taxon>
        <taxon>Dikarya</taxon>
        <taxon>Ascomycota</taxon>
        <taxon>Pezizomycotina</taxon>
        <taxon>Eurotiomycetes</taxon>
        <taxon>Eurotiomycetidae</taxon>
        <taxon>Eurotiales</taxon>
        <taxon>Aspergillaceae</taxon>
        <taxon>Aspergillus</taxon>
        <taxon>Aspergillus subgen. Cremei</taxon>
    </lineage>
</organism>
<dbReference type="VEuPathDB" id="FungiDB:ASPWEDRAFT_73305"/>
<dbReference type="RefSeq" id="XP_040683597.1">
    <property type="nucleotide sequence ID" value="XM_040839307.1"/>
</dbReference>
<dbReference type="EMBL" id="KV878218">
    <property type="protein sequence ID" value="OJJ29920.1"/>
    <property type="molecule type" value="Genomic_DNA"/>
</dbReference>
<reference evidence="2" key="1">
    <citation type="journal article" date="2017" name="Genome Biol.">
        <title>Comparative genomics reveals high biological diversity and specific adaptations in the industrially and medically important fungal genus Aspergillus.</title>
        <authorList>
            <person name="de Vries R.P."/>
            <person name="Riley R."/>
            <person name="Wiebenga A."/>
            <person name="Aguilar-Osorio G."/>
            <person name="Amillis S."/>
            <person name="Uchima C.A."/>
            <person name="Anderluh G."/>
            <person name="Asadollahi M."/>
            <person name="Askin M."/>
            <person name="Barry K."/>
            <person name="Battaglia E."/>
            <person name="Bayram O."/>
            <person name="Benocci T."/>
            <person name="Braus-Stromeyer S.A."/>
            <person name="Caldana C."/>
            <person name="Canovas D."/>
            <person name="Cerqueira G.C."/>
            <person name="Chen F."/>
            <person name="Chen W."/>
            <person name="Choi C."/>
            <person name="Clum A."/>
            <person name="Dos Santos R.A."/>
            <person name="Damasio A.R."/>
            <person name="Diallinas G."/>
            <person name="Emri T."/>
            <person name="Fekete E."/>
            <person name="Flipphi M."/>
            <person name="Freyberg S."/>
            <person name="Gallo A."/>
            <person name="Gournas C."/>
            <person name="Habgood R."/>
            <person name="Hainaut M."/>
            <person name="Harispe M.L."/>
            <person name="Henrissat B."/>
            <person name="Hilden K.S."/>
            <person name="Hope R."/>
            <person name="Hossain A."/>
            <person name="Karabika E."/>
            <person name="Karaffa L."/>
            <person name="Karanyi Z."/>
            <person name="Krasevec N."/>
            <person name="Kuo A."/>
            <person name="Kusch H."/>
            <person name="LaButti K."/>
            <person name="Lagendijk E.L."/>
            <person name="Lapidus A."/>
            <person name="Levasseur A."/>
            <person name="Lindquist E."/>
            <person name="Lipzen A."/>
            <person name="Logrieco A.F."/>
            <person name="MacCabe A."/>
            <person name="Maekelae M.R."/>
            <person name="Malavazi I."/>
            <person name="Melin P."/>
            <person name="Meyer V."/>
            <person name="Mielnichuk N."/>
            <person name="Miskei M."/>
            <person name="Molnar A.P."/>
            <person name="Mule G."/>
            <person name="Ngan C.Y."/>
            <person name="Orejas M."/>
            <person name="Orosz E."/>
            <person name="Ouedraogo J.P."/>
            <person name="Overkamp K.M."/>
            <person name="Park H.-S."/>
            <person name="Perrone G."/>
            <person name="Piumi F."/>
            <person name="Punt P.J."/>
            <person name="Ram A.F."/>
            <person name="Ramon A."/>
            <person name="Rauscher S."/>
            <person name="Record E."/>
            <person name="Riano-Pachon D.M."/>
            <person name="Robert V."/>
            <person name="Roehrig J."/>
            <person name="Ruller R."/>
            <person name="Salamov A."/>
            <person name="Salih N.S."/>
            <person name="Samson R.A."/>
            <person name="Sandor E."/>
            <person name="Sanguinetti M."/>
            <person name="Schuetze T."/>
            <person name="Sepcic K."/>
            <person name="Shelest E."/>
            <person name="Sherlock G."/>
            <person name="Sophianopoulou V."/>
            <person name="Squina F.M."/>
            <person name="Sun H."/>
            <person name="Susca A."/>
            <person name="Todd R.B."/>
            <person name="Tsang A."/>
            <person name="Unkles S.E."/>
            <person name="van de Wiele N."/>
            <person name="van Rossen-Uffink D."/>
            <person name="Oliveira J.V."/>
            <person name="Vesth T.C."/>
            <person name="Visser J."/>
            <person name="Yu J.-H."/>
            <person name="Zhou M."/>
            <person name="Andersen M.R."/>
            <person name="Archer D.B."/>
            <person name="Baker S.E."/>
            <person name="Benoit I."/>
            <person name="Brakhage A.A."/>
            <person name="Braus G.H."/>
            <person name="Fischer R."/>
            <person name="Frisvad J.C."/>
            <person name="Goldman G.H."/>
            <person name="Houbraken J."/>
            <person name="Oakley B."/>
            <person name="Pocsi I."/>
            <person name="Scazzocchio C."/>
            <person name="Seiboth B."/>
            <person name="vanKuyk P.A."/>
            <person name="Wortman J."/>
            <person name="Dyer P.S."/>
            <person name="Grigoriev I.V."/>
        </authorList>
    </citation>
    <scope>NUCLEOTIDE SEQUENCE [LARGE SCALE GENOMIC DNA]</scope>
    <source>
        <strain evidence="2">DTO 134E9</strain>
    </source>
</reference>